<evidence type="ECO:0000313" key="3">
    <source>
        <dbReference type="Proteomes" id="UP000000447"/>
    </source>
</evidence>
<dbReference type="InterPro" id="IPR005754">
    <property type="entry name" value="Sortase"/>
</dbReference>
<name>B9L359_THERP</name>
<dbReference type="HOGENOM" id="CLU_1244859_0_0_0"/>
<sequence length="222" mass="24310">MRVRSGSVSIAIAVLGLLLGVSCVRVEIQRTRTPELAQSTPTVVLRDAKVAKPTPVARAERRGQASEGVWRTLFRYRMPPATALEIARLGITVTVVEVASVVDERGWYWPVPTDAAAHLVGTANPGEPGNIAITGHVDTERGPGVFWRLLDIRPGDEITVWSAAGTFVYRVVDVQTVAQSERAVLRQTDRETLTLLTCIPDGRYERRLVVRAEPVRPAVATR</sequence>
<gene>
    <name evidence="2" type="ordered locus">trd_A0223</name>
</gene>
<evidence type="ECO:0000256" key="1">
    <source>
        <dbReference type="ARBA" id="ARBA00022801"/>
    </source>
</evidence>
<dbReference type="EMBL" id="CP001276">
    <property type="protein sequence ID" value="ACM06985.1"/>
    <property type="molecule type" value="Genomic_DNA"/>
</dbReference>
<dbReference type="RefSeq" id="WP_012642972.1">
    <property type="nucleotide sequence ID" value="NC_011961.1"/>
</dbReference>
<keyword evidence="1" id="KW-0378">Hydrolase</keyword>
<dbReference type="PROSITE" id="PS51257">
    <property type="entry name" value="PROKAR_LIPOPROTEIN"/>
    <property type="match status" value="1"/>
</dbReference>
<accession>B9L359</accession>
<dbReference type="NCBIfam" id="TIGR01076">
    <property type="entry name" value="sortase_fam"/>
    <property type="match status" value="1"/>
</dbReference>
<keyword evidence="2" id="KW-0614">Plasmid</keyword>
<geneLocation type="plasmid" evidence="3">
    <name>Tros</name>
</geneLocation>
<keyword evidence="3" id="KW-1185">Reference proteome</keyword>
<dbReference type="OrthoDB" id="165822at2"/>
<reference evidence="2 3" key="1">
    <citation type="journal article" date="2009" name="PLoS ONE">
        <title>Complete genome sequence of the aerobic CO-oxidizing thermophile Thermomicrobium roseum.</title>
        <authorList>
            <person name="Wu D."/>
            <person name="Raymond J."/>
            <person name="Wu M."/>
            <person name="Chatterji S."/>
            <person name="Ren Q."/>
            <person name="Graham J.E."/>
            <person name="Bryant D.A."/>
            <person name="Robb F."/>
            <person name="Colman A."/>
            <person name="Tallon L.J."/>
            <person name="Badger J.H."/>
            <person name="Madupu R."/>
            <person name="Ward N.L."/>
            <person name="Eisen J.A."/>
        </authorList>
    </citation>
    <scope>NUCLEOTIDE SEQUENCE [LARGE SCALE GENOMIC DNA]</scope>
    <source>
        <strain evidence="3">ATCC 27502 / DSM 5159 / P-2</strain>
        <plasmid evidence="2">unnamed</plasmid>
    </source>
</reference>
<dbReference type="Gene3D" id="2.40.260.10">
    <property type="entry name" value="Sortase"/>
    <property type="match status" value="1"/>
</dbReference>
<dbReference type="Pfam" id="PF04203">
    <property type="entry name" value="Sortase"/>
    <property type="match status" value="1"/>
</dbReference>
<dbReference type="InterPro" id="IPR023365">
    <property type="entry name" value="Sortase_dom-sf"/>
</dbReference>
<dbReference type="eggNOG" id="COG3764">
    <property type="taxonomic scope" value="Bacteria"/>
</dbReference>
<proteinExistence type="predicted"/>
<dbReference type="SUPFAM" id="SSF63817">
    <property type="entry name" value="Sortase"/>
    <property type="match status" value="1"/>
</dbReference>
<dbReference type="GO" id="GO:0016787">
    <property type="term" value="F:hydrolase activity"/>
    <property type="evidence" value="ECO:0007669"/>
    <property type="project" value="UniProtKB-KW"/>
</dbReference>
<dbReference type="AlphaFoldDB" id="B9L359"/>
<dbReference type="Proteomes" id="UP000000447">
    <property type="component" value="Plasmid unnamed"/>
</dbReference>
<evidence type="ECO:0000313" key="2">
    <source>
        <dbReference type="EMBL" id="ACM06985.1"/>
    </source>
</evidence>
<organism evidence="2 3">
    <name type="scientific">Thermomicrobium roseum (strain ATCC 27502 / DSM 5159 / P-2)</name>
    <dbReference type="NCBI Taxonomy" id="309801"/>
    <lineage>
        <taxon>Bacteria</taxon>
        <taxon>Pseudomonadati</taxon>
        <taxon>Thermomicrobiota</taxon>
        <taxon>Thermomicrobia</taxon>
        <taxon>Thermomicrobiales</taxon>
        <taxon>Thermomicrobiaceae</taxon>
        <taxon>Thermomicrobium</taxon>
    </lineage>
</organism>
<dbReference type="KEGG" id="tro:trd_A0223"/>
<protein>
    <submittedName>
        <fullName evidence="2">Peptidase C60, sortase A and B</fullName>
    </submittedName>
</protein>